<dbReference type="SUPFAM" id="SSF51569">
    <property type="entry name" value="Aldolase"/>
    <property type="match status" value="1"/>
</dbReference>
<dbReference type="GO" id="GO:0005829">
    <property type="term" value="C:cytosol"/>
    <property type="evidence" value="ECO:0007669"/>
    <property type="project" value="TreeGrafter"/>
</dbReference>
<evidence type="ECO:0000256" key="1">
    <source>
        <dbReference type="ARBA" id="ARBA00023239"/>
    </source>
</evidence>
<dbReference type="GO" id="GO:0008747">
    <property type="term" value="F:N-acetylneuraminate lyase activity"/>
    <property type="evidence" value="ECO:0007669"/>
    <property type="project" value="TreeGrafter"/>
</dbReference>
<dbReference type="PANTHER" id="PTHR42849:SF1">
    <property type="entry name" value="N-ACETYLNEURAMINATE LYASE"/>
    <property type="match status" value="1"/>
</dbReference>
<dbReference type="GO" id="GO:0019262">
    <property type="term" value="P:N-acetylneuraminate catabolic process"/>
    <property type="evidence" value="ECO:0007669"/>
    <property type="project" value="TreeGrafter"/>
</dbReference>
<feature type="binding site" evidence="4">
    <location>
        <position position="210"/>
    </location>
    <ligand>
        <name>pyruvate</name>
        <dbReference type="ChEBI" id="CHEBI:15361"/>
    </ligand>
</feature>
<accession>A0A939SBQ3</accession>
<name>A0A939SBQ3_9MICO</name>
<comment type="caution">
    <text evidence="5">The sequence shown here is derived from an EMBL/GenBank/DDBJ whole genome shotgun (WGS) entry which is preliminary data.</text>
</comment>
<gene>
    <name evidence="5" type="ORF">J4H92_06440</name>
</gene>
<feature type="active site" description="Schiff-base intermediate with substrate" evidence="3">
    <location>
        <position position="168"/>
    </location>
</feature>
<keyword evidence="6" id="KW-1185">Reference proteome</keyword>
<dbReference type="InterPro" id="IPR002220">
    <property type="entry name" value="DapA-like"/>
</dbReference>
<dbReference type="RefSeq" id="WP_208097337.1">
    <property type="nucleotide sequence ID" value="NZ_JAGDYM010000007.1"/>
</dbReference>
<proteinExistence type="inferred from homology"/>
<evidence type="ECO:0000256" key="3">
    <source>
        <dbReference type="PIRSR" id="PIRSR001365-1"/>
    </source>
</evidence>
<feature type="active site" description="Proton donor/acceptor" evidence="3">
    <location>
        <position position="140"/>
    </location>
</feature>
<dbReference type="PIRSF" id="PIRSF001365">
    <property type="entry name" value="DHDPS"/>
    <property type="match status" value="1"/>
</dbReference>
<dbReference type="PRINTS" id="PR00146">
    <property type="entry name" value="DHPICSNTHASE"/>
</dbReference>
<dbReference type="InterPro" id="IPR013785">
    <property type="entry name" value="Aldolase_TIM"/>
</dbReference>
<dbReference type="PANTHER" id="PTHR42849">
    <property type="entry name" value="N-ACETYLNEURAMINATE LYASE"/>
    <property type="match status" value="1"/>
</dbReference>
<dbReference type="AlphaFoldDB" id="A0A939SBQ3"/>
<dbReference type="CDD" id="cd00408">
    <property type="entry name" value="DHDPS-like"/>
    <property type="match status" value="1"/>
</dbReference>
<dbReference type="Proteomes" id="UP000664382">
    <property type="component" value="Unassembled WGS sequence"/>
</dbReference>
<evidence type="ECO:0000256" key="4">
    <source>
        <dbReference type="PIRSR" id="PIRSR001365-2"/>
    </source>
</evidence>
<dbReference type="Gene3D" id="3.20.20.70">
    <property type="entry name" value="Aldolase class I"/>
    <property type="match status" value="1"/>
</dbReference>
<reference evidence="5" key="1">
    <citation type="submission" date="2021-03" db="EMBL/GenBank/DDBJ databases">
        <title>Leucobacter chromiisoli sp. nov., isolated from chromium-containing soil of chemical plant.</title>
        <authorList>
            <person name="Xu Z."/>
        </authorList>
    </citation>
    <scope>NUCLEOTIDE SEQUENCE</scope>
    <source>
        <strain evidence="5">S27</strain>
    </source>
</reference>
<dbReference type="EMBL" id="JAGDYM010000007">
    <property type="protein sequence ID" value="MBO1901588.1"/>
    <property type="molecule type" value="Genomic_DNA"/>
</dbReference>
<dbReference type="SMART" id="SM01130">
    <property type="entry name" value="DHDPS"/>
    <property type="match status" value="1"/>
</dbReference>
<comment type="similarity">
    <text evidence="2">Belongs to the DapA family.</text>
</comment>
<dbReference type="Pfam" id="PF00701">
    <property type="entry name" value="DHDPS"/>
    <property type="match status" value="1"/>
</dbReference>
<evidence type="ECO:0000256" key="2">
    <source>
        <dbReference type="PIRNR" id="PIRNR001365"/>
    </source>
</evidence>
<evidence type="ECO:0000313" key="6">
    <source>
        <dbReference type="Proteomes" id="UP000664382"/>
    </source>
</evidence>
<keyword evidence="1 2" id="KW-0456">Lyase</keyword>
<protein>
    <submittedName>
        <fullName evidence="5">Dihydrodipicolinate synthase family protein</fullName>
    </submittedName>
</protein>
<sequence length="301" mass="31554">MTRKNANLTGVLAAIPTPFTEDGASIDPAGIAAQIERLVAGGVQGVVPTGTSGEFTSLTPEEYREVIRLNVEAAAGRISVVAGIGHTSTAGAVELARYAEEVGADAVMVVPPFYDPLSFEALKAFLTTVAGAIGLQIMYYNVPGATGIALDAEQLAELGDIDGVDYFKDTSGDAVSLTDVLTNRTERITAFNGWDTLTFLGIALGARGSVWGVASVVPAQAAELFRVLTVEKDLERGRELWGPLWNLSDVLESVNYPAGLKTALELLGTPVGPVRAPILPLAEHDRARIAEALQRLGVLAA</sequence>
<organism evidence="5 6">
    <name type="scientific">Leucobacter weissii</name>
    <dbReference type="NCBI Taxonomy" id="1983706"/>
    <lineage>
        <taxon>Bacteria</taxon>
        <taxon>Bacillati</taxon>
        <taxon>Actinomycetota</taxon>
        <taxon>Actinomycetes</taxon>
        <taxon>Micrococcales</taxon>
        <taxon>Microbacteriaceae</taxon>
        <taxon>Leucobacter</taxon>
    </lineage>
</organism>
<evidence type="ECO:0000313" key="5">
    <source>
        <dbReference type="EMBL" id="MBO1901588.1"/>
    </source>
</evidence>